<keyword evidence="1" id="KW-0472">Membrane</keyword>
<keyword evidence="1" id="KW-1133">Transmembrane helix</keyword>
<evidence type="ECO:0000313" key="3">
    <source>
        <dbReference type="Proteomes" id="UP000053766"/>
    </source>
</evidence>
<dbReference type="EMBL" id="KN716173">
    <property type="protein sequence ID" value="KJH51963.1"/>
    <property type="molecule type" value="Genomic_DNA"/>
</dbReference>
<dbReference type="Proteomes" id="UP000053766">
    <property type="component" value="Unassembled WGS sequence"/>
</dbReference>
<gene>
    <name evidence="2" type="ORF">DICVIV_01854</name>
</gene>
<protein>
    <submittedName>
        <fullName evidence="2">Uncharacterized protein</fullName>
    </submittedName>
</protein>
<sequence length="63" mass="7721">MRMGIRRHDGFALLAIIDIFTAKCKQNRGMHHSWRRMFCFLFLPFVYRYRIYLHGFDFELSCS</sequence>
<proteinExistence type="predicted"/>
<keyword evidence="1" id="KW-0812">Transmembrane</keyword>
<reference evidence="3" key="2">
    <citation type="journal article" date="2016" name="Sci. Rep.">
        <title>Dictyocaulus viviparus genome, variome and transcriptome elucidate lungworm biology and support future intervention.</title>
        <authorList>
            <person name="McNulty S.N."/>
            <person name="Strube C."/>
            <person name="Rosa B.A."/>
            <person name="Martin J.C."/>
            <person name="Tyagi R."/>
            <person name="Choi Y.J."/>
            <person name="Wang Q."/>
            <person name="Hallsworth Pepin K."/>
            <person name="Zhang X."/>
            <person name="Ozersky P."/>
            <person name="Wilson R.K."/>
            <person name="Sternberg P.W."/>
            <person name="Gasser R.B."/>
            <person name="Mitreva M."/>
        </authorList>
    </citation>
    <scope>NUCLEOTIDE SEQUENCE [LARGE SCALE GENOMIC DNA]</scope>
    <source>
        <strain evidence="3">HannoverDv2000</strain>
    </source>
</reference>
<evidence type="ECO:0000313" key="2">
    <source>
        <dbReference type="EMBL" id="KJH51963.1"/>
    </source>
</evidence>
<accession>A0A0D8Y522</accession>
<keyword evidence="3" id="KW-1185">Reference proteome</keyword>
<dbReference type="AlphaFoldDB" id="A0A0D8Y522"/>
<reference evidence="2 3" key="1">
    <citation type="submission" date="2013-11" db="EMBL/GenBank/DDBJ databases">
        <title>Draft genome of the bovine lungworm Dictyocaulus viviparus.</title>
        <authorList>
            <person name="Mitreva M."/>
        </authorList>
    </citation>
    <scope>NUCLEOTIDE SEQUENCE [LARGE SCALE GENOMIC DNA]</scope>
    <source>
        <strain evidence="2 3">HannoverDv2000</strain>
    </source>
</reference>
<evidence type="ECO:0000256" key="1">
    <source>
        <dbReference type="SAM" id="Phobius"/>
    </source>
</evidence>
<name>A0A0D8Y522_DICVI</name>
<feature type="transmembrane region" description="Helical" evidence="1">
    <location>
        <begin position="34"/>
        <end position="51"/>
    </location>
</feature>
<organism evidence="2 3">
    <name type="scientific">Dictyocaulus viviparus</name>
    <name type="common">Bovine lungworm</name>
    <dbReference type="NCBI Taxonomy" id="29172"/>
    <lineage>
        <taxon>Eukaryota</taxon>
        <taxon>Metazoa</taxon>
        <taxon>Ecdysozoa</taxon>
        <taxon>Nematoda</taxon>
        <taxon>Chromadorea</taxon>
        <taxon>Rhabditida</taxon>
        <taxon>Rhabditina</taxon>
        <taxon>Rhabditomorpha</taxon>
        <taxon>Strongyloidea</taxon>
        <taxon>Metastrongylidae</taxon>
        <taxon>Dictyocaulus</taxon>
    </lineage>
</organism>